<protein>
    <submittedName>
        <fullName evidence="2">Cytochrome oxidase maturation protein, cbb3-type</fullName>
    </submittedName>
</protein>
<dbReference type="STRING" id="1195760.SAMN05444281_1779"/>
<keyword evidence="1" id="KW-0812">Transmembrane</keyword>
<dbReference type="PANTHER" id="PTHR41532:SF1">
    <property type="entry name" value="FIXS PROTEIN"/>
    <property type="match status" value="1"/>
</dbReference>
<dbReference type="Pfam" id="PF03597">
    <property type="entry name" value="FixS"/>
    <property type="match status" value="1"/>
</dbReference>
<dbReference type="PANTHER" id="PTHR41532">
    <property type="entry name" value="FIXS PROTEIN"/>
    <property type="match status" value="1"/>
</dbReference>
<keyword evidence="1" id="KW-1133">Transmembrane helix</keyword>
<dbReference type="RefSeq" id="WP_073120934.1">
    <property type="nucleotide sequence ID" value="NZ_BMEN01000003.1"/>
</dbReference>
<dbReference type="InterPro" id="IPR004714">
    <property type="entry name" value="Cyt_oxidase_maturation_cbb3"/>
</dbReference>
<gene>
    <name evidence="2" type="ORF">SAMN05444281_1779</name>
</gene>
<dbReference type="AlphaFoldDB" id="A0A1M5VGA2"/>
<dbReference type="EMBL" id="FQXQ01000003">
    <property type="protein sequence ID" value="SHH74260.1"/>
    <property type="molecule type" value="Genomic_DNA"/>
</dbReference>
<name>A0A1M5VGA2_9FLAO</name>
<organism evidence="2 3">
    <name type="scientific">Wenyingzhuangia marina</name>
    <dbReference type="NCBI Taxonomy" id="1195760"/>
    <lineage>
        <taxon>Bacteria</taxon>
        <taxon>Pseudomonadati</taxon>
        <taxon>Bacteroidota</taxon>
        <taxon>Flavobacteriia</taxon>
        <taxon>Flavobacteriales</taxon>
        <taxon>Flavobacteriaceae</taxon>
        <taxon>Wenyingzhuangia</taxon>
    </lineage>
</organism>
<sequence length="52" mass="5936">MSVIYILIIVSLCVAVVFLAVFFLAVRNGQFEDDETPAIRMLFNDNVKNKEE</sequence>
<reference evidence="3" key="1">
    <citation type="submission" date="2016-11" db="EMBL/GenBank/DDBJ databases">
        <authorList>
            <person name="Varghese N."/>
            <person name="Submissions S."/>
        </authorList>
    </citation>
    <scope>NUCLEOTIDE SEQUENCE [LARGE SCALE GENOMIC DNA]</scope>
    <source>
        <strain evidence="3">DSM 100572</strain>
    </source>
</reference>
<dbReference type="NCBIfam" id="TIGR00847">
    <property type="entry name" value="ccoS"/>
    <property type="match status" value="1"/>
</dbReference>
<keyword evidence="3" id="KW-1185">Reference proteome</keyword>
<dbReference type="Proteomes" id="UP000184109">
    <property type="component" value="Unassembled WGS sequence"/>
</dbReference>
<proteinExistence type="predicted"/>
<keyword evidence="1" id="KW-0472">Membrane</keyword>
<accession>A0A1M5VGA2</accession>
<feature type="transmembrane region" description="Helical" evidence="1">
    <location>
        <begin position="6"/>
        <end position="26"/>
    </location>
</feature>
<evidence type="ECO:0000256" key="1">
    <source>
        <dbReference type="SAM" id="Phobius"/>
    </source>
</evidence>
<evidence type="ECO:0000313" key="3">
    <source>
        <dbReference type="Proteomes" id="UP000184109"/>
    </source>
</evidence>
<evidence type="ECO:0000313" key="2">
    <source>
        <dbReference type="EMBL" id="SHH74260.1"/>
    </source>
</evidence>